<keyword evidence="1" id="KW-0131">Cell cycle</keyword>
<dbReference type="EMBL" id="LDJR01000016">
    <property type="protein sequence ID" value="OAK74888.1"/>
    <property type="molecule type" value="Genomic_DNA"/>
</dbReference>
<dbReference type="AlphaFoldDB" id="A0A178A724"/>
<name>A0A178A724_9BACI</name>
<dbReference type="InterPro" id="IPR023393">
    <property type="entry name" value="START-like_dom_sf"/>
</dbReference>
<dbReference type="Gene3D" id="3.30.530.20">
    <property type="match status" value="1"/>
</dbReference>
<dbReference type="STRING" id="217031.ABB05_03340"/>
<dbReference type="GO" id="GO:0051301">
    <property type="term" value="P:cell division"/>
    <property type="evidence" value="ECO:0007669"/>
    <property type="project" value="UniProtKB-KW"/>
</dbReference>
<proteinExistence type="predicted"/>
<evidence type="ECO:0000313" key="2">
    <source>
        <dbReference type="Proteomes" id="UP000077881"/>
    </source>
</evidence>
<protein>
    <submittedName>
        <fullName evidence="1">Cell division protein</fullName>
    </submittedName>
</protein>
<keyword evidence="1" id="KW-0132">Cell division</keyword>
<dbReference type="CDD" id="cd07820">
    <property type="entry name" value="SRPBCC_3"/>
    <property type="match status" value="1"/>
</dbReference>
<sequence length="150" mass="17320">MPIIKHTIFIDAPIQVCFDLARNVEIHTETTKKTKERAIAGVTEGLMENGQTVTWEAIHFGVKQRLTAKVIKMDKPYAFTDVMVKGAFHSFTHTHEFIESGTGTIMIDRFSYQSPYGLLGRIADRLFLEKYMRKFIINRAQELKRIAERK</sequence>
<accession>A0A178A724</accession>
<keyword evidence="2" id="KW-1185">Reference proteome</keyword>
<dbReference type="OrthoDB" id="9801773at2"/>
<gene>
    <name evidence="1" type="ORF">ABB05_03340</name>
</gene>
<comment type="caution">
    <text evidence="1">The sequence shown here is derived from an EMBL/GenBank/DDBJ whole genome shotgun (WGS) entry which is preliminary data.</text>
</comment>
<dbReference type="SUPFAM" id="SSF55961">
    <property type="entry name" value="Bet v1-like"/>
    <property type="match status" value="1"/>
</dbReference>
<dbReference type="Proteomes" id="UP000077881">
    <property type="component" value="Unassembled WGS sequence"/>
</dbReference>
<dbReference type="PATRIC" id="fig|217031.6.peg.729"/>
<evidence type="ECO:0000313" key="1">
    <source>
        <dbReference type="EMBL" id="OAK74888.1"/>
    </source>
</evidence>
<dbReference type="RefSeq" id="WP_064467661.1">
    <property type="nucleotide sequence ID" value="NZ_JAGGKH010000027.1"/>
</dbReference>
<organism evidence="1 2">
    <name type="scientific">Lederbergia galactosidilytica</name>
    <dbReference type="NCBI Taxonomy" id="217031"/>
    <lineage>
        <taxon>Bacteria</taxon>
        <taxon>Bacillati</taxon>
        <taxon>Bacillota</taxon>
        <taxon>Bacilli</taxon>
        <taxon>Bacillales</taxon>
        <taxon>Bacillaceae</taxon>
        <taxon>Lederbergia</taxon>
    </lineage>
</organism>
<reference evidence="1 2" key="1">
    <citation type="submission" date="2015-05" db="EMBL/GenBank/DDBJ databases">
        <title>Comparison of genome.</title>
        <authorList>
            <person name="Zheng Z."/>
            <person name="Sun M."/>
        </authorList>
    </citation>
    <scope>NUCLEOTIDE SEQUENCE [LARGE SCALE GENOMIC DNA]</scope>
    <source>
        <strain evidence="1 2">G25-74</strain>
    </source>
</reference>